<accession>K2PJN1</accession>
<feature type="region of interest" description="Disordered" evidence="2">
    <location>
        <begin position="685"/>
        <end position="728"/>
    </location>
</feature>
<keyword evidence="3" id="KW-0472">Membrane</keyword>
<dbReference type="AlphaFoldDB" id="K2PJN1"/>
<feature type="domain" description="MucBP" evidence="5">
    <location>
        <begin position="328"/>
        <end position="390"/>
    </location>
</feature>
<evidence type="ECO:0000313" key="6">
    <source>
        <dbReference type="EMBL" id="EKF51580.1"/>
    </source>
</evidence>
<dbReference type="PATRIC" id="fig|1231377.3.peg.1167"/>
<evidence type="ECO:0000256" key="3">
    <source>
        <dbReference type="SAM" id="Phobius"/>
    </source>
</evidence>
<feature type="chain" id="PRO_5039316024" description="MucBP domain-containing protein" evidence="4">
    <location>
        <begin position="24"/>
        <end position="759"/>
    </location>
</feature>
<evidence type="ECO:0000256" key="1">
    <source>
        <dbReference type="ARBA" id="ARBA00022737"/>
    </source>
</evidence>
<evidence type="ECO:0000313" key="7">
    <source>
        <dbReference type="Proteomes" id="UP000006787"/>
    </source>
</evidence>
<dbReference type="eggNOG" id="COG4932">
    <property type="taxonomic scope" value="Bacteria"/>
</dbReference>
<evidence type="ECO:0000256" key="2">
    <source>
        <dbReference type="SAM" id="MobiDB-lite"/>
    </source>
</evidence>
<protein>
    <recommendedName>
        <fullName evidence="5">MucBP domain-containing protein</fullName>
    </recommendedName>
</protein>
<keyword evidence="3" id="KW-0812">Transmembrane</keyword>
<feature type="compositionally biased region" description="Basic and acidic residues" evidence="2">
    <location>
        <begin position="718"/>
        <end position="728"/>
    </location>
</feature>
<reference evidence="6 7" key="1">
    <citation type="journal article" date="2012" name="J. Bacteriol.">
        <title>Genome Sequence of the Bacteriocin-Producing Strain Lactococcus garvieae DCC43.</title>
        <authorList>
            <person name="Gabrielsen C."/>
            <person name="Brede D.A."/>
            <person name="Hernandez P.E."/>
            <person name="Nes I.F."/>
            <person name="Diep D.B."/>
        </authorList>
    </citation>
    <scope>NUCLEOTIDE SEQUENCE [LARGE SCALE GENOMIC DNA]</scope>
    <source>
        <strain evidence="6 7">DCC43</strain>
    </source>
</reference>
<proteinExistence type="predicted"/>
<name>K2PJN1_9LACT</name>
<feature type="compositionally biased region" description="Polar residues" evidence="2">
    <location>
        <begin position="687"/>
        <end position="702"/>
    </location>
</feature>
<dbReference type="Gene3D" id="3.10.20.320">
    <property type="entry name" value="Putative peptidoglycan bound protein (lpxtg motif)"/>
    <property type="match status" value="1"/>
</dbReference>
<keyword evidence="3" id="KW-1133">Transmembrane helix</keyword>
<feature type="transmembrane region" description="Helical" evidence="3">
    <location>
        <begin position="737"/>
        <end position="755"/>
    </location>
</feature>
<dbReference type="RefSeq" id="WP_003135671.1">
    <property type="nucleotide sequence ID" value="NZ_AMQS01000013.1"/>
</dbReference>
<feature type="signal peptide" evidence="4">
    <location>
        <begin position="1"/>
        <end position="23"/>
    </location>
</feature>
<keyword evidence="4" id="KW-0732">Signal</keyword>
<evidence type="ECO:0000256" key="4">
    <source>
        <dbReference type="SAM" id="SignalP"/>
    </source>
</evidence>
<sequence>MAKKKISAHVLLGATLLSGVNPAIVEAKTEGRVTSPTIERVVEVEDTEVIKTEEETENKEKVKNKKTVADTKNMSVETVQTEEVALPTSAISLDEWMPDPLLQELVAEQFGIDKSQLTQDFLKNQQVYFDYAEDNRPFYLSSYAGLEYAGEVELYISAQSYNSSLFSLKESPISWDVLGTLSNLNISMDGDLTAIFPQGIDMTDDRIHIDPHNIYFSHDVFLNQTNYQSFYLSYTDLKYLNINGSFFEENTYIGNVYFGNGEYVPKILDEGIEFTLVSPLEYSTLAGKNFINTDDQQSFPDGPYLQLGLANKYINSRINLHFAMPGGDVTSRYVDSEGNEISDSVSYSGGVGENYTTEHKQIPGYILQDIQGTESGKFTEEPQTITYIYKNEIHEEIQIKDVKLEVNPAIAWFTESKDVQTEMFKPMIIHPITQQELDEEALEALGFTLRYELLKAPQIGENQVKIIMSNGVEEKEASTVLYLGEPQVRVNDSKFIKASETHDMNLVNTLAQSTVEVVANFGQAQPEKDGLSLEIKDFKATEYDQKNKITVLVNLGTSSQKLVAEGALNLGEESWKLSGQRHYGVAILSPTYQLGSLEHRLASHDTLGQNIRLFQATPAGRIELSTSQSADFLAFKEADVTAYKDSNKRGAQEIAFEFGKNEGTLQKHREGQAILKISLVENPVIDGTNTSSNPKTETTYNVSDPRESTHSTSTLLSRRTEQSRQKLGEFGSRDQKILGTMGILALVGSALLVWLKKRR</sequence>
<keyword evidence="1" id="KW-0677">Repeat</keyword>
<evidence type="ECO:0000259" key="5">
    <source>
        <dbReference type="Pfam" id="PF06458"/>
    </source>
</evidence>
<dbReference type="EMBL" id="AMQS01000013">
    <property type="protein sequence ID" value="EKF51580.1"/>
    <property type="molecule type" value="Genomic_DNA"/>
</dbReference>
<gene>
    <name evidence="6" type="ORF">C426_1167</name>
</gene>
<organism evidence="6 7">
    <name type="scientific">Lactococcus garvieae DCC43</name>
    <dbReference type="NCBI Taxonomy" id="1231377"/>
    <lineage>
        <taxon>Bacteria</taxon>
        <taxon>Bacillati</taxon>
        <taxon>Bacillota</taxon>
        <taxon>Bacilli</taxon>
        <taxon>Lactobacillales</taxon>
        <taxon>Streptococcaceae</taxon>
        <taxon>Lactococcus</taxon>
    </lineage>
</organism>
<dbReference type="InterPro" id="IPR009459">
    <property type="entry name" value="MucBP_dom"/>
</dbReference>
<comment type="caution">
    <text evidence="6">The sequence shown here is derived from an EMBL/GenBank/DDBJ whole genome shotgun (WGS) entry which is preliminary data.</text>
</comment>
<dbReference type="Proteomes" id="UP000006787">
    <property type="component" value="Unassembled WGS sequence"/>
</dbReference>
<dbReference type="Pfam" id="PF06458">
    <property type="entry name" value="MucBP"/>
    <property type="match status" value="1"/>
</dbReference>